<organism evidence="3 4">
    <name type="scientific">Shimia gijangensis</name>
    <dbReference type="NCBI Taxonomy" id="1470563"/>
    <lineage>
        <taxon>Bacteria</taxon>
        <taxon>Pseudomonadati</taxon>
        <taxon>Pseudomonadota</taxon>
        <taxon>Alphaproteobacteria</taxon>
        <taxon>Rhodobacterales</taxon>
        <taxon>Roseobacteraceae</taxon>
    </lineage>
</organism>
<feature type="transmembrane region" description="Helical" evidence="1">
    <location>
        <begin position="262"/>
        <end position="280"/>
    </location>
</feature>
<name>A0A1M6HXJ6_9RHOB</name>
<feature type="transmembrane region" description="Helical" evidence="1">
    <location>
        <begin position="73"/>
        <end position="90"/>
    </location>
</feature>
<sequence length="299" mass="31910">MNNVRGILLIILAMAGFSIEDMFIKKLSAPLPTGQILIVLGLGSSLIFLVLAKLNGDRLLAPAAWGRLPMWRAFFEAIAAAAFAGSLALVELSTVAAVFQALPLAITMGAALFLGEQVGWRRWSAISLGFVGVLLIIRPGFDGFDPASLLVLIAVVTVAARDLITRRIDSAVSSYVVSFQGFASLIVAGGCMLAFTTKPIGIIGSFEAWMFAGAILFGAAGYWGIVTAMRVGEASVVAPYRYTRLLFSLVIGILVFKEEPDTLTILGASLIIGTGLYTFLRERRLDKPVEPPHSDFPAD</sequence>
<dbReference type="OrthoDB" id="7165334at2"/>
<dbReference type="PANTHER" id="PTHR22911:SF135">
    <property type="entry name" value="BLR4310 PROTEIN"/>
    <property type="match status" value="1"/>
</dbReference>
<keyword evidence="1" id="KW-0812">Transmembrane</keyword>
<feature type="transmembrane region" description="Helical" evidence="1">
    <location>
        <begin position="96"/>
        <end position="115"/>
    </location>
</feature>
<evidence type="ECO:0000313" key="3">
    <source>
        <dbReference type="EMBL" id="SHJ26921.1"/>
    </source>
</evidence>
<dbReference type="PANTHER" id="PTHR22911">
    <property type="entry name" value="ACYL-MALONYL CONDENSING ENZYME-RELATED"/>
    <property type="match status" value="1"/>
</dbReference>
<gene>
    <name evidence="3" type="ORF">SAMN05444000_106187</name>
</gene>
<dbReference type="Pfam" id="PF00892">
    <property type="entry name" value="EamA"/>
    <property type="match status" value="2"/>
</dbReference>
<protein>
    <submittedName>
        <fullName evidence="3">Permease of the drug/metabolite transporter (DMT) superfamily</fullName>
    </submittedName>
</protein>
<dbReference type="RefSeq" id="WP_073251221.1">
    <property type="nucleotide sequence ID" value="NZ_FQZQ01000006.1"/>
</dbReference>
<feature type="transmembrane region" description="Helical" evidence="1">
    <location>
        <begin position="34"/>
        <end position="52"/>
    </location>
</feature>
<evidence type="ECO:0000313" key="4">
    <source>
        <dbReference type="Proteomes" id="UP000183982"/>
    </source>
</evidence>
<dbReference type="InterPro" id="IPR037185">
    <property type="entry name" value="EmrE-like"/>
</dbReference>
<feature type="transmembrane region" description="Helical" evidence="1">
    <location>
        <begin position="176"/>
        <end position="196"/>
    </location>
</feature>
<keyword evidence="4" id="KW-1185">Reference proteome</keyword>
<reference evidence="4" key="1">
    <citation type="submission" date="2016-11" db="EMBL/GenBank/DDBJ databases">
        <authorList>
            <person name="Varghese N."/>
            <person name="Submissions S."/>
        </authorList>
    </citation>
    <scope>NUCLEOTIDE SEQUENCE [LARGE SCALE GENOMIC DNA]</scope>
    <source>
        <strain evidence="4">DSM 100564</strain>
    </source>
</reference>
<feature type="domain" description="EamA" evidence="2">
    <location>
        <begin position="5"/>
        <end position="137"/>
    </location>
</feature>
<evidence type="ECO:0000256" key="1">
    <source>
        <dbReference type="SAM" id="Phobius"/>
    </source>
</evidence>
<dbReference type="AlphaFoldDB" id="A0A1M6HXJ6"/>
<dbReference type="STRING" id="1470563.SAMN05444000_106187"/>
<feature type="transmembrane region" description="Helical" evidence="1">
    <location>
        <begin position="122"/>
        <end position="141"/>
    </location>
</feature>
<evidence type="ECO:0000259" key="2">
    <source>
        <dbReference type="Pfam" id="PF00892"/>
    </source>
</evidence>
<keyword evidence="1" id="KW-0472">Membrane</keyword>
<dbReference type="GO" id="GO:0016020">
    <property type="term" value="C:membrane"/>
    <property type="evidence" value="ECO:0007669"/>
    <property type="project" value="InterPro"/>
</dbReference>
<keyword evidence="1" id="KW-1133">Transmembrane helix</keyword>
<feature type="transmembrane region" description="Helical" evidence="1">
    <location>
        <begin position="208"/>
        <end position="226"/>
    </location>
</feature>
<dbReference type="Proteomes" id="UP000183982">
    <property type="component" value="Unassembled WGS sequence"/>
</dbReference>
<dbReference type="EMBL" id="FQZQ01000006">
    <property type="protein sequence ID" value="SHJ26921.1"/>
    <property type="molecule type" value="Genomic_DNA"/>
</dbReference>
<dbReference type="InterPro" id="IPR000620">
    <property type="entry name" value="EamA_dom"/>
</dbReference>
<proteinExistence type="predicted"/>
<feature type="domain" description="EamA" evidence="2">
    <location>
        <begin position="148"/>
        <end position="273"/>
    </location>
</feature>
<feature type="transmembrane region" description="Helical" evidence="1">
    <location>
        <begin position="238"/>
        <end position="256"/>
    </location>
</feature>
<accession>A0A1M6HXJ6</accession>
<dbReference type="SUPFAM" id="SSF103481">
    <property type="entry name" value="Multidrug resistance efflux transporter EmrE"/>
    <property type="match status" value="2"/>
</dbReference>
<feature type="transmembrane region" description="Helical" evidence="1">
    <location>
        <begin position="147"/>
        <end position="164"/>
    </location>
</feature>